<dbReference type="PANTHER" id="PTHR43749:SF2">
    <property type="entry name" value="RNA-SPLICING LIGASE RTCB"/>
    <property type="match status" value="1"/>
</dbReference>
<organism evidence="9">
    <name type="scientific">Hyperionvirus sp</name>
    <dbReference type="NCBI Taxonomy" id="2487770"/>
    <lineage>
        <taxon>Viruses</taxon>
        <taxon>Varidnaviria</taxon>
        <taxon>Bamfordvirae</taxon>
        <taxon>Nucleocytoviricota</taxon>
        <taxon>Megaviricetes</taxon>
        <taxon>Imitervirales</taxon>
        <taxon>Mimiviridae</taxon>
        <taxon>Klosneuvirinae</taxon>
    </lineage>
</organism>
<dbReference type="EC" id="6.5.1.8" evidence="2"/>
<name>A0A3G5ADR2_9VIRU</name>
<dbReference type="GO" id="GO:0003909">
    <property type="term" value="F:DNA ligase activity"/>
    <property type="evidence" value="ECO:0007669"/>
    <property type="project" value="TreeGrafter"/>
</dbReference>
<keyword evidence="4" id="KW-0479">Metal-binding</keyword>
<dbReference type="GO" id="GO:0042245">
    <property type="term" value="P:RNA repair"/>
    <property type="evidence" value="ECO:0007669"/>
    <property type="project" value="TreeGrafter"/>
</dbReference>
<evidence type="ECO:0000256" key="7">
    <source>
        <dbReference type="ARBA" id="ARBA00023211"/>
    </source>
</evidence>
<keyword evidence="5" id="KW-0547">Nucleotide-binding</keyword>
<dbReference type="InterPro" id="IPR052915">
    <property type="entry name" value="RtcB-like"/>
</dbReference>
<dbReference type="PANTHER" id="PTHR43749">
    <property type="entry name" value="RNA-SPLICING LIGASE RTCB"/>
    <property type="match status" value="1"/>
</dbReference>
<proteinExistence type="predicted"/>
<dbReference type="InterPro" id="IPR001233">
    <property type="entry name" value="RtcB"/>
</dbReference>
<dbReference type="GO" id="GO:0030145">
    <property type="term" value="F:manganese ion binding"/>
    <property type="evidence" value="ECO:0007669"/>
    <property type="project" value="TreeGrafter"/>
</dbReference>
<protein>
    <recommendedName>
        <fullName evidence="2">3'-phosphate/5'-hydroxy nucleic acid ligase</fullName>
        <ecNumber evidence="2">6.5.1.8</ecNumber>
    </recommendedName>
</protein>
<evidence type="ECO:0000256" key="5">
    <source>
        <dbReference type="ARBA" id="ARBA00022741"/>
    </source>
</evidence>
<evidence type="ECO:0000256" key="6">
    <source>
        <dbReference type="ARBA" id="ARBA00023134"/>
    </source>
</evidence>
<dbReference type="SUPFAM" id="SSF103365">
    <property type="entry name" value="Hypothetical protein PH1602"/>
    <property type="match status" value="1"/>
</dbReference>
<comment type="cofactor">
    <cofactor evidence="1">
        <name>Mn(2+)</name>
        <dbReference type="ChEBI" id="CHEBI:29035"/>
    </cofactor>
</comment>
<evidence type="ECO:0000256" key="8">
    <source>
        <dbReference type="ARBA" id="ARBA00047746"/>
    </source>
</evidence>
<evidence type="ECO:0000256" key="2">
    <source>
        <dbReference type="ARBA" id="ARBA00012726"/>
    </source>
</evidence>
<dbReference type="GO" id="GO:0006281">
    <property type="term" value="P:DNA repair"/>
    <property type="evidence" value="ECO:0007669"/>
    <property type="project" value="TreeGrafter"/>
</dbReference>
<gene>
    <name evidence="9" type="ORF">Hyperionvirus15_61</name>
</gene>
<comment type="catalytic activity">
    <reaction evidence="8">
        <text>a 3'-end 3'-phospho-ribonucleotide-RNA + a 5'-end dephospho-ribonucleoside-RNA + GTP = a ribonucleotidyl-ribonucleotide-RNA + GMP + diphosphate</text>
        <dbReference type="Rhea" id="RHEA:68076"/>
        <dbReference type="Rhea" id="RHEA-COMP:10463"/>
        <dbReference type="Rhea" id="RHEA-COMP:13936"/>
        <dbReference type="Rhea" id="RHEA-COMP:17355"/>
        <dbReference type="ChEBI" id="CHEBI:33019"/>
        <dbReference type="ChEBI" id="CHEBI:37565"/>
        <dbReference type="ChEBI" id="CHEBI:58115"/>
        <dbReference type="ChEBI" id="CHEBI:83062"/>
        <dbReference type="ChEBI" id="CHEBI:138284"/>
        <dbReference type="ChEBI" id="CHEBI:173118"/>
        <dbReference type="EC" id="6.5.1.8"/>
    </reaction>
</comment>
<keyword evidence="7" id="KW-0464">Manganese</keyword>
<dbReference type="GO" id="GO:0170057">
    <property type="term" value="F:RNA ligase (GTP) activity"/>
    <property type="evidence" value="ECO:0007669"/>
    <property type="project" value="UniProtKB-EC"/>
</dbReference>
<keyword evidence="6" id="KW-0342">GTP-binding</keyword>
<reference evidence="9" key="1">
    <citation type="submission" date="2018-10" db="EMBL/GenBank/DDBJ databases">
        <title>Hidden diversity of soil giant viruses.</title>
        <authorList>
            <person name="Schulz F."/>
            <person name="Alteio L."/>
            <person name="Goudeau D."/>
            <person name="Ryan E.M."/>
            <person name="Malmstrom R.R."/>
            <person name="Blanchard J."/>
            <person name="Woyke T."/>
        </authorList>
    </citation>
    <scope>NUCLEOTIDE SEQUENCE</scope>
    <source>
        <strain evidence="9">HYV1</strain>
    </source>
</reference>
<sequence length="406" mass="45980">MSYKFDSPLDAIIYLERGMVEGETFKQIAGMLESPVIRKARFMPDVHAGTGCCVGFTAELAGDKIIPRIIGPDIGCGVLTYCLENSKFKTGKYEKKFDAVIQKCVPMGNGYDKVHEEPVIQESQYEDFFVKALETAKKFSERFSEKFGVNILDLIPEYSLTYMKKLCEKVSSDYKYDLRSMGTLGGSNHFVEVGEYNGALYFTVHTGSRNIGSKICRYHQDKMDNAKLPYLSGSDAYEYYFDMIFAQMYAMMNRRAIMSHILVNLNIITEFKEERVIESVHNYIDFEDMIIRKGAIPARKDQSCIIALNMRDGIIVCKGKGNPEWNNSAAHGCGRIVNRNRAKKQFSMKQYKLAMKEVYSSCVNLGTIDEAPMAYKDSEMIMQSLGPTVEILFRVKPTLNVKGASL</sequence>
<evidence type="ECO:0000256" key="3">
    <source>
        <dbReference type="ARBA" id="ARBA00022598"/>
    </source>
</evidence>
<evidence type="ECO:0000256" key="1">
    <source>
        <dbReference type="ARBA" id="ARBA00001936"/>
    </source>
</evidence>
<keyword evidence="3" id="KW-0436">Ligase</keyword>
<dbReference type="GO" id="GO:0005525">
    <property type="term" value="F:GTP binding"/>
    <property type="evidence" value="ECO:0007669"/>
    <property type="project" value="UniProtKB-KW"/>
</dbReference>
<dbReference type="EMBL" id="MK072397">
    <property type="protein sequence ID" value="AYV84023.1"/>
    <property type="molecule type" value="Genomic_DNA"/>
</dbReference>
<dbReference type="Gene3D" id="3.90.1860.10">
    <property type="entry name" value="tRNA-splicing ligase RtcB"/>
    <property type="match status" value="1"/>
</dbReference>
<evidence type="ECO:0000313" key="9">
    <source>
        <dbReference type="EMBL" id="AYV84023.1"/>
    </source>
</evidence>
<dbReference type="GO" id="GO:0006396">
    <property type="term" value="P:RNA processing"/>
    <property type="evidence" value="ECO:0007669"/>
    <property type="project" value="InterPro"/>
</dbReference>
<evidence type="ECO:0000256" key="4">
    <source>
        <dbReference type="ARBA" id="ARBA00022723"/>
    </source>
</evidence>
<accession>A0A3G5ADR2</accession>
<dbReference type="Pfam" id="PF01139">
    <property type="entry name" value="RtcB"/>
    <property type="match status" value="1"/>
</dbReference>
<dbReference type="InterPro" id="IPR036025">
    <property type="entry name" value="RtcB-like_sf"/>
</dbReference>